<evidence type="ECO:0000256" key="4">
    <source>
        <dbReference type="RuleBase" id="RU363099"/>
    </source>
</evidence>
<evidence type="ECO:0000256" key="2">
    <source>
        <dbReference type="ARBA" id="ARBA00011738"/>
    </source>
</evidence>
<dbReference type="InterPro" id="IPR044859">
    <property type="entry name" value="Allene_oxi_cyc_Dirigent"/>
</dbReference>
<sequence length="196" mass="21183">MAKTLSELLSSTSLFLFTLLFFSTTLASTKSNGFSNILSPAKLGLKQEKLSHLHFYFHDIVSGRKPSAVRVASAAITNKSATGFGAVVIADDPLTVAPERNSKLVGKGQGIYASAAQDEFGLLMVMNFALTEGKYNGSSLSLLGRNTVFSTVREMPIVGGSGLFRFSRGYAQAKTHTFDTKTGDTVVEYNVYVFHY</sequence>
<dbReference type="GO" id="GO:0009699">
    <property type="term" value="P:phenylpropanoid biosynthetic process"/>
    <property type="evidence" value="ECO:0007669"/>
    <property type="project" value="UniProtKB-ARBA"/>
</dbReference>
<dbReference type="Proteomes" id="UP000694886">
    <property type="component" value="Chromosome 5"/>
</dbReference>
<dbReference type="Gramene" id="Tc05v2_t014930.1">
    <property type="protein sequence ID" value="Tc05v2_p014930.1"/>
    <property type="gene ID" value="Tc05v2_g014930"/>
</dbReference>
<dbReference type="GeneID" id="18599161"/>
<reference evidence="6" key="2">
    <citation type="submission" date="2025-08" db="UniProtKB">
        <authorList>
            <consortium name="RefSeq"/>
        </authorList>
    </citation>
    <scope>IDENTIFICATION</scope>
</reference>
<accession>A0AB32WD83</accession>
<keyword evidence="4" id="KW-0732">Signal</keyword>
<organism evidence="5 6">
    <name type="scientific">Theobroma cacao</name>
    <name type="common">Cacao</name>
    <name type="synonym">Cocoa</name>
    <dbReference type="NCBI Taxonomy" id="3641"/>
    <lineage>
        <taxon>Eukaryota</taxon>
        <taxon>Viridiplantae</taxon>
        <taxon>Streptophyta</taxon>
        <taxon>Embryophyta</taxon>
        <taxon>Tracheophyta</taxon>
        <taxon>Spermatophyta</taxon>
        <taxon>Magnoliopsida</taxon>
        <taxon>eudicotyledons</taxon>
        <taxon>Gunneridae</taxon>
        <taxon>Pentapetalae</taxon>
        <taxon>rosids</taxon>
        <taxon>malvids</taxon>
        <taxon>Malvales</taxon>
        <taxon>Malvaceae</taxon>
        <taxon>Byttnerioideae</taxon>
        <taxon>Theobroma</taxon>
    </lineage>
</organism>
<protein>
    <recommendedName>
        <fullName evidence="4">Dirigent protein</fullName>
    </recommendedName>
</protein>
<gene>
    <name evidence="6" type="primary">LOC18599161</name>
</gene>
<reference evidence="5" key="1">
    <citation type="journal article" date="1997" name="Nucleic Acids Res.">
        <title>tRNAscan-SE: a program for improved detection of transfer RNA genes in genomic sequence.</title>
        <authorList>
            <person name="Lowe T.M."/>
            <person name="Eddy S.R."/>
        </authorList>
    </citation>
    <scope>NUCLEOTIDE SEQUENCE [LARGE SCALE GENOMIC DNA]</scope>
    <source>
        <strain evidence="5">r\B97-61/B2</strain>
    </source>
</reference>
<comment type="function">
    <text evidence="4">Dirigent proteins impart stereoselectivity on the phenoxy radical-coupling reaction, yielding optically active lignans from two molecules of coniferyl alcohol in the biosynthesis of lignans, flavonolignans, and alkaloids and thus plays a central role in plant secondary metabolism.</text>
</comment>
<dbReference type="PANTHER" id="PTHR21495">
    <property type="entry name" value="NUCLEOPORIN-RELATED"/>
    <property type="match status" value="1"/>
</dbReference>
<dbReference type="KEGG" id="tcc:18599161"/>
<evidence type="ECO:0000256" key="3">
    <source>
        <dbReference type="ARBA" id="ARBA00022525"/>
    </source>
</evidence>
<feature type="chain" id="PRO_5044047888" description="Dirigent protein" evidence="4">
    <location>
        <begin position="28"/>
        <end position="196"/>
    </location>
</feature>
<name>A0AB32WD83_THECC</name>
<dbReference type="InterPro" id="IPR004265">
    <property type="entry name" value="Dirigent"/>
</dbReference>
<dbReference type="Gene3D" id="2.40.480.10">
    <property type="entry name" value="Allene oxide cyclase-like"/>
    <property type="match status" value="1"/>
</dbReference>
<comment type="subcellular location">
    <subcellularLocation>
        <location evidence="4">Secreted</location>
        <location evidence="4">Extracellular space</location>
        <location evidence="4">Apoplast</location>
    </subcellularLocation>
</comment>
<dbReference type="AlphaFoldDB" id="A0AB32WD83"/>
<keyword evidence="3 4" id="KW-0964">Secreted</keyword>
<feature type="signal peptide" evidence="4">
    <location>
        <begin position="1"/>
        <end position="27"/>
    </location>
</feature>
<dbReference type="Pfam" id="PF03018">
    <property type="entry name" value="Dirigent"/>
    <property type="match status" value="1"/>
</dbReference>
<evidence type="ECO:0000313" key="5">
    <source>
        <dbReference type="Proteomes" id="UP000694886"/>
    </source>
</evidence>
<proteinExistence type="inferred from homology"/>
<keyword evidence="4" id="KW-0052">Apoplast</keyword>
<evidence type="ECO:0000256" key="1">
    <source>
        <dbReference type="ARBA" id="ARBA00010746"/>
    </source>
</evidence>
<comment type="subunit">
    <text evidence="2 4">Homodimer.</text>
</comment>
<dbReference type="GO" id="GO:0048046">
    <property type="term" value="C:apoplast"/>
    <property type="evidence" value="ECO:0007669"/>
    <property type="project" value="UniProtKB-SubCell"/>
</dbReference>
<evidence type="ECO:0000313" key="6">
    <source>
        <dbReference type="RefSeq" id="XP_017975991.1"/>
    </source>
</evidence>
<dbReference type="RefSeq" id="XP_017975991.1">
    <property type="nucleotide sequence ID" value="XM_018120502.1"/>
</dbReference>
<comment type="similarity">
    <text evidence="1 4">Belongs to the plant dirigent protein family.</text>
</comment>